<feature type="compositionally biased region" description="Basic and acidic residues" evidence="1">
    <location>
        <begin position="62"/>
        <end position="73"/>
    </location>
</feature>
<protein>
    <submittedName>
        <fullName evidence="2">Uncharacterized protein</fullName>
    </submittedName>
</protein>
<evidence type="ECO:0000313" key="2">
    <source>
        <dbReference type="EMBL" id="TKR94147.1"/>
    </source>
</evidence>
<dbReference type="AlphaFoldDB" id="A0A4U5PCL4"/>
<reference evidence="2 3" key="1">
    <citation type="journal article" date="2015" name="Genome Biol.">
        <title>Comparative genomics of Steinernema reveals deeply conserved gene regulatory networks.</title>
        <authorList>
            <person name="Dillman A.R."/>
            <person name="Macchietto M."/>
            <person name="Porter C.F."/>
            <person name="Rogers A."/>
            <person name="Williams B."/>
            <person name="Antoshechkin I."/>
            <person name="Lee M.M."/>
            <person name="Goodwin Z."/>
            <person name="Lu X."/>
            <person name="Lewis E.E."/>
            <person name="Goodrich-Blair H."/>
            <person name="Stock S.P."/>
            <person name="Adams B.J."/>
            <person name="Sternberg P.W."/>
            <person name="Mortazavi A."/>
        </authorList>
    </citation>
    <scope>NUCLEOTIDE SEQUENCE [LARGE SCALE GENOMIC DNA]</scope>
    <source>
        <strain evidence="2 3">ALL</strain>
    </source>
</reference>
<reference evidence="2 3" key="2">
    <citation type="journal article" date="2019" name="G3 (Bethesda)">
        <title>Hybrid Assembly of the Genome of the Entomopathogenic Nematode Steinernema carpocapsae Identifies the X-Chromosome.</title>
        <authorList>
            <person name="Serra L."/>
            <person name="Macchietto M."/>
            <person name="Macias-Munoz A."/>
            <person name="McGill C.J."/>
            <person name="Rodriguez I.M."/>
            <person name="Rodriguez B."/>
            <person name="Murad R."/>
            <person name="Mortazavi A."/>
        </authorList>
    </citation>
    <scope>NUCLEOTIDE SEQUENCE [LARGE SCALE GENOMIC DNA]</scope>
    <source>
        <strain evidence="2 3">ALL</strain>
    </source>
</reference>
<feature type="region of interest" description="Disordered" evidence="1">
    <location>
        <begin position="45"/>
        <end position="92"/>
    </location>
</feature>
<evidence type="ECO:0000256" key="1">
    <source>
        <dbReference type="SAM" id="MobiDB-lite"/>
    </source>
</evidence>
<dbReference type="Proteomes" id="UP000298663">
    <property type="component" value="Unassembled WGS sequence"/>
</dbReference>
<dbReference type="EMBL" id="AZBU02000002">
    <property type="protein sequence ID" value="TKR94147.1"/>
    <property type="molecule type" value="Genomic_DNA"/>
</dbReference>
<accession>A0A4U5PCL4</accession>
<organism evidence="2 3">
    <name type="scientific">Steinernema carpocapsae</name>
    <name type="common">Entomopathogenic nematode</name>
    <dbReference type="NCBI Taxonomy" id="34508"/>
    <lineage>
        <taxon>Eukaryota</taxon>
        <taxon>Metazoa</taxon>
        <taxon>Ecdysozoa</taxon>
        <taxon>Nematoda</taxon>
        <taxon>Chromadorea</taxon>
        <taxon>Rhabditida</taxon>
        <taxon>Tylenchina</taxon>
        <taxon>Panagrolaimomorpha</taxon>
        <taxon>Strongyloidoidea</taxon>
        <taxon>Steinernematidae</taxon>
        <taxon>Steinernema</taxon>
    </lineage>
</organism>
<feature type="compositionally biased region" description="Basic residues" evidence="1">
    <location>
        <begin position="74"/>
        <end position="89"/>
    </location>
</feature>
<evidence type="ECO:0000313" key="3">
    <source>
        <dbReference type="Proteomes" id="UP000298663"/>
    </source>
</evidence>
<keyword evidence="3" id="KW-1185">Reference proteome</keyword>
<name>A0A4U5PCL4_STECR</name>
<sequence length="141" mass="16152">MYSRVTLLSLAHVPFHLVFFRLLISAITRAAAWTGARRVFLCPPEESVTPPPLRRSSAPPRDQGERKLVQHENKCRRKTRSERVRKKKTTGNLRVAIRPPAVRVMRCHPRAACACIAQHLWKDGRDEEVLEGWKSVFEGFG</sequence>
<comment type="caution">
    <text evidence="2">The sequence shown here is derived from an EMBL/GenBank/DDBJ whole genome shotgun (WGS) entry which is preliminary data.</text>
</comment>
<proteinExistence type="predicted"/>
<gene>
    <name evidence="2" type="ORF">L596_008473</name>
</gene>